<dbReference type="PANTHER" id="PTHR10811">
    <property type="entry name" value="FRINGE-RELATED"/>
    <property type="match status" value="1"/>
</dbReference>
<comment type="caution">
    <text evidence="2">The sequence shown here is derived from an EMBL/GenBank/DDBJ whole genome shotgun (WGS) entry which is preliminary data.</text>
</comment>
<accession>A0ABR2L766</accession>
<dbReference type="EMBL" id="JAPFFF010000001">
    <property type="protein sequence ID" value="KAK8898607.1"/>
    <property type="molecule type" value="Genomic_DNA"/>
</dbReference>
<organism evidence="2 3">
    <name type="scientific">Tritrichomonas musculus</name>
    <dbReference type="NCBI Taxonomy" id="1915356"/>
    <lineage>
        <taxon>Eukaryota</taxon>
        <taxon>Metamonada</taxon>
        <taxon>Parabasalia</taxon>
        <taxon>Tritrichomonadida</taxon>
        <taxon>Tritrichomonadidae</taxon>
        <taxon>Tritrichomonas</taxon>
    </lineage>
</organism>
<protein>
    <submittedName>
        <fullName evidence="2">Uncharacterized protein</fullName>
    </submittedName>
</protein>
<name>A0ABR2L766_9EUKA</name>
<keyword evidence="3" id="KW-1185">Reference proteome</keyword>
<evidence type="ECO:0000313" key="3">
    <source>
        <dbReference type="Proteomes" id="UP001470230"/>
    </source>
</evidence>
<evidence type="ECO:0000256" key="1">
    <source>
        <dbReference type="SAM" id="Phobius"/>
    </source>
</evidence>
<keyword evidence="1" id="KW-1133">Transmembrane helix</keyword>
<sequence>MQNVDFENKEEANLGSDEESSKNICKYVLCFLALFLVIFLIIFFILFNFSNFVDYFSDSDFDPIKDKDLFNDMNLTDKEYNDLSSKIMIVDNFLRKVSISKSFTPLFTEENKHSNKNPKDLIPLNKISFAISSCPKTAYMCKLYLDMWSTRFGSKLVEKTGIRPHTEVYWNLYDVYPTNNKTFFPNIKDYNTFKSYKITLINQSSHHRKWFYMIGENFKTAPSDVEWFVIADDDSLPFLDRLDEYLTEYKDPLNNPYFIHSPGERISGTHLGNAGSGFILSRKLAEIIVPQLDDCMKHIRRRFYNGDIRLDHCIRVWGKVMPVVDYGMFHLDPKSFKGDMTGFIEGYLDRYRFKGLHHLEKKFFNLFPTSFFDMMENNQLYNVNYIKKIPKKSQLNLDYDTFSNLSYFSPVAHFVNTSAISGDLFLKRYIIKLDDGKKILCGILNFGYSFVVFSKPLKKRTRPLRIEIQNYLKGVEKTFTPFYDIYENLTRLLIPKNEKLKRFYYLRSVKDSSGKNSYWQEYCSVSSPETVVKIHVDDDQNVALSFFNHSHV</sequence>
<evidence type="ECO:0000313" key="2">
    <source>
        <dbReference type="EMBL" id="KAK8898607.1"/>
    </source>
</evidence>
<keyword evidence="1" id="KW-0472">Membrane</keyword>
<dbReference type="Proteomes" id="UP001470230">
    <property type="component" value="Unassembled WGS sequence"/>
</dbReference>
<dbReference type="Gene3D" id="3.90.550.50">
    <property type="match status" value="1"/>
</dbReference>
<gene>
    <name evidence="2" type="ORF">M9Y10_000899</name>
</gene>
<feature type="transmembrane region" description="Helical" evidence="1">
    <location>
        <begin position="27"/>
        <end position="49"/>
    </location>
</feature>
<proteinExistence type="predicted"/>
<reference evidence="2 3" key="1">
    <citation type="submission" date="2024-04" db="EMBL/GenBank/DDBJ databases">
        <title>Tritrichomonas musculus Genome.</title>
        <authorList>
            <person name="Alves-Ferreira E."/>
            <person name="Grigg M."/>
            <person name="Lorenzi H."/>
            <person name="Galac M."/>
        </authorList>
    </citation>
    <scope>NUCLEOTIDE SEQUENCE [LARGE SCALE GENOMIC DNA]</scope>
    <source>
        <strain evidence="2 3">EAF2021</strain>
    </source>
</reference>
<keyword evidence="1" id="KW-0812">Transmembrane</keyword>